<keyword evidence="2" id="KW-0689">Ribosomal protein</keyword>
<dbReference type="Pfam" id="PF00411">
    <property type="entry name" value="Ribosomal_S11"/>
    <property type="match status" value="1"/>
</dbReference>
<evidence type="ECO:0008006" key="6">
    <source>
        <dbReference type="Google" id="ProtNLM"/>
    </source>
</evidence>
<protein>
    <recommendedName>
        <fullName evidence="6">Ribosomal protein S11</fullName>
    </recommendedName>
</protein>
<sequence>MLRSSLQLLRSSLPFPNTSSVNSVVANPLALHSRCMHLTSNLFAERRDLRTYRMTMPSKDQTLHGEKSIEIDSVKDKKGMFPDKDTPNRVFDGVLFKELPIFNIKACKNNTIITMSDFKGNVHLTKSCGTCGFKTAKKATNIAAQTTAISISTKALGELGVRTARVRVQGIGPGRMAAIKGLQMGGINIVCITDNTHVSWAPPRARKQRRV</sequence>
<name>A0ABD2VZR5_9HYME</name>
<dbReference type="PANTHER" id="PTHR11759">
    <property type="entry name" value="40S RIBOSOMAL PROTEIN S14/30S RIBOSOMAL PROTEIN S11"/>
    <property type="match status" value="1"/>
</dbReference>
<keyword evidence="5" id="KW-1185">Reference proteome</keyword>
<organism evidence="4 5">
    <name type="scientific">Trichogramma kaykai</name>
    <dbReference type="NCBI Taxonomy" id="54128"/>
    <lineage>
        <taxon>Eukaryota</taxon>
        <taxon>Metazoa</taxon>
        <taxon>Ecdysozoa</taxon>
        <taxon>Arthropoda</taxon>
        <taxon>Hexapoda</taxon>
        <taxon>Insecta</taxon>
        <taxon>Pterygota</taxon>
        <taxon>Neoptera</taxon>
        <taxon>Endopterygota</taxon>
        <taxon>Hymenoptera</taxon>
        <taxon>Apocrita</taxon>
        <taxon>Proctotrupomorpha</taxon>
        <taxon>Chalcidoidea</taxon>
        <taxon>Trichogrammatidae</taxon>
        <taxon>Trichogramma</taxon>
    </lineage>
</organism>
<dbReference type="Gene3D" id="3.30.420.80">
    <property type="entry name" value="Ribosomal protein S11"/>
    <property type="match status" value="1"/>
</dbReference>
<evidence type="ECO:0000256" key="3">
    <source>
        <dbReference type="ARBA" id="ARBA00023274"/>
    </source>
</evidence>
<reference evidence="4 5" key="1">
    <citation type="journal article" date="2024" name="bioRxiv">
        <title>A reference genome for Trichogramma kaykai: A tiny desert-dwelling parasitoid wasp with competing sex-ratio distorters.</title>
        <authorList>
            <person name="Culotta J."/>
            <person name="Lindsey A.R."/>
        </authorList>
    </citation>
    <scope>NUCLEOTIDE SEQUENCE [LARGE SCALE GENOMIC DNA]</scope>
    <source>
        <strain evidence="4 5">KSX58</strain>
    </source>
</reference>
<keyword evidence="3" id="KW-0687">Ribonucleoprotein</keyword>
<comment type="caution">
    <text evidence="4">The sequence shown here is derived from an EMBL/GenBank/DDBJ whole genome shotgun (WGS) entry which is preliminary data.</text>
</comment>
<evidence type="ECO:0000256" key="1">
    <source>
        <dbReference type="ARBA" id="ARBA00006194"/>
    </source>
</evidence>
<dbReference type="SUPFAM" id="SSF53137">
    <property type="entry name" value="Translational machinery components"/>
    <property type="match status" value="1"/>
</dbReference>
<dbReference type="EMBL" id="JBJJXI010000147">
    <property type="protein sequence ID" value="KAL3386255.1"/>
    <property type="molecule type" value="Genomic_DNA"/>
</dbReference>
<comment type="similarity">
    <text evidence="1">Belongs to the universal ribosomal protein uS11 family.</text>
</comment>
<accession>A0ABD2VZR5</accession>
<dbReference type="InterPro" id="IPR001971">
    <property type="entry name" value="Ribosomal_uS11"/>
</dbReference>
<evidence type="ECO:0000256" key="2">
    <source>
        <dbReference type="ARBA" id="ARBA00022980"/>
    </source>
</evidence>
<dbReference type="AlphaFoldDB" id="A0ABD2VZR5"/>
<dbReference type="InterPro" id="IPR036967">
    <property type="entry name" value="Ribosomal_uS11_sf"/>
</dbReference>
<dbReference type="GO" id="GO:1990904">
    <property type="term" value="C:ribonucleoprotein complex"/>
    <property type="evidence" value="ECO:0007669"/>
    <property type="project" value="UniProtKB-KW"/>
</dbReference>
<dbReference type="GO" id="GO:0005840">
    <property type="term" value="C:ribosome"/>
    <property type="evidence" value="ECO:0007669"/>
    <property type="project" value="UniProtKB-KW"/>
</dbReference>
<dbReference type="HAMAP" id="MF_01310">
    <property type="entry name" value="Ribosomal_uS11"/>
    <property type="match status" value="1"/>
</dbReference>
<evidence type="ECO:0000313" key="4">
    <source>
        <dbReference type="EMBL" id="KAL3386255.1"/>
    </source>
</evidence>
<dbReference type="Proteomes" id="UP001627154">
    <property type="component" value="Unassembled WGS sequence"/>
</dbReference>
<evidence type="ECO:0000313" key="5">
    <source>
        <dbReference type="Proteomes" id="UP001627154"/>
    </source>
</evidence>
<gene>
    <name evidence="4" type="ORF">TKK_018134</name>
</gene>
<proteinExistence type="inferred from homology"/>